<dbReference type="PANTHER" id="PTHR23176">
    <property type="entry name" value="RHO/RAC/CDC GTPASE-ACTIVATING PROTEIN"/>
    <property type="match status" value="1"/>
</dbReference>
<evidence type="ECO:0000259" key="5">
    <source>
        <dbReference type="PROSITE" id="PS50212"/>
    </source>
</evidence>
<dbReference type="SUPFAM" id="SSF48350">
    <property type="entry name" value="GTPase activation domain, GAP"/>
    <property type="match status" value="1"/>
</dbReference>
<keyword evidence="3" id="KW-0175">Coiled coil</keyword>
<sequence>MLRAIRDVAGVGQQLFHSKDGELVLKSINDDSPSRPTSVIETTSNRQSMASRRYSQVLSATTSPRVSVHADCSIPGTPLREGFDLEKPESLIVVPKGGTLERLVDILVLGVEDFSRRMNRAEAGAPQKPPMLRMDMGVFTITFFATFRSYCSPIVLIDYLKKRLLGSKSAASFYEDESDDVVFPDWTGVDHVKEDAIDWNLVARIHLGILDAINVWLSEFYMDFHCDQYLAESFMSFLDIAAKELEFWRSPGPDKHGMRAQADVIIETWNSIKDKFSSLSFTPSTYETPTLADSTTILHLPPFGNTQAISDFIDTLDRRASEHFTAVKLVDWMFAFELLEAQSAEPMGFFVPKISLLAHEEEDAIQDIFFLLDKLRRENGNTSLLQALPKSLRDLCILHEELTDWIVFQIADPALMFEARIQRLAMFLQALAICRHRMSRMDLHDNSESGASRHVPSFVGGAISAALVRPESRLFSYAWQMAARQACGTFSQCETLEQVIPEFVEEVVPDEPLTTSVGWMLERLLEIVCHVPNMVVENNRLINFDKRRYVYNFINNFTNPFGKRGETNCPPSSFSLKTVEIFDLRIIRDAASKENAMTKHGKLKIFWRLLQFEQEKLRRDAKQRESMERQQRHQMRAEQMRAEHRRQSTAIRVETTDKKSGKRLGVNSIFKAVRPISMAFTSGWTPPQSSLRIVPPSQLPSFKGLEHGRKPVVTLDLRVVASVSCPRKTREKGMWKVVQASGTNYLFQATSERELDEWIKVIVAIRGVAITEGADSIDLLTVASTNRTPQPVFGVPLEELCRRDKAKVPRIVQGLLEEIEMRGLGEVGIYRVPGSLASINALKSAIDAGEDVKMDDDRWYDINVIAGAFKSFMRELPDQALEPDILSELRNLTAQIPDEEARVPRYREVMMKLQPHNYHFLRRVYIHFARIASNAAVNKMHAVNLAIVFGMGLSPNTAHPFGVSPDLGLYQTMVKTWITYADQIFPEVEEDDETSASVVRTDSAGIPSEPTSPLSPVMPPFQAESSSSLRSLDEYQQEP</sequence>
<gene>
    <name evidence="7" type="ORF">FN846DRAFT_1012882</name>
</gene>
<dbReference type="InterPro" id="IPR011993">
    <property type="entry name" value="PH-like_dom_sf"/>
</dbReference>
<dbReference type="GO" id="GO:0005938">
    <property type="term" value="C:cell cortex"/>
    <property type="evidence" value="ECO:0007669"/>
    <property type="project" value="UniProtKB-ARBA"/>
</dbReference>
<accession>A0A5J5EXR1</accession>
<evidence type="ECO:0000259" key="6">
    <source>
        <dbReference type="PROSITE" id="PS50238"/>
    </source>
</evidence>
<feature type="region of interest" description="Disordered" evidence="4">
    <location>
        <begin position="989"/>
        <end position="1039"/>
    </location>
</feature>
<dbReference type="AlphaFoldDB" id="A0A5J5EXR1"/>
<evidence type="ECO:0000256" key="3">
    <source>
        <dbReference type="SAM" id="Coils"/>
    </source>
</evidence>
<dbReference type="Proteomes" id="UP000326924">
    <property type="component" value="Unassembled WGS sequence"/>
</dbReference>
<dbReference type="PANTHER" id="PTHR23176:SF96">
    <property type="entry name" value="GTPASE-ACTIVATING PROTEIN BEM2_IPL2"/>
    <property type="match status" value="1"/>
</dbReference>
<dbReference type="Pfam" id="PF00618">
    <property type="entry name" value="RasGEF_N"/>
    <property type="match status" value="1"/>
</dbReference>
<dbReference type="GO" id="GO:0005096">
    <property type="term" value="F:GTPase activator activity"/>
    <property type="evidence" value="ECO:0007669"/>
    <property type="project" value="UniProtKB-KW"/>
</dbReference>
<reference evidence="7 8" key="1">
    <citation type="submission" date="2019-09" db="EMBL/GenBank/DDBJ databases">
        <title>Draft genome of the ectomycorrhizal ascomycete Sphaerosporella brunnea.</title>
        <authorList>
            <consortium name="DOE Joint Genome Institute"/>
            <person name="Benucci G.M."/>
            <person name="Marozzi G."/>
            <person name="Antonielli L."/>
            <person name="Sanchez S."/>
            <person name="Marco P."/>
            <person name="Wang X."/>
            <person name="Falini L.B."/>
            <person name="Barry K."/>
            <person name="Haridas S."/>
            <person name="Lipzen A."/>
            <person name="Labutti K."/>
            <person name="Grigoriev I.V."/>
            <person name="Murat C."/>
            <person name="Martin F."/>
            <person name="Albertini E."/>
            <person name="Donnini D."/>
            <person name="Bonito G."/>
        </authorList>
    </citation>
    <scope>NUCLEOTIDE SEQUENCE [LARGE SCALE GENOMIC DNA]</scope>
    <source>
        <strain evidence="7 8">Sb_GMNB300</strain>
    </source>
</reference>
<keyword evidence="2" id="KW-0344">Guanine-nucleotide releasing factor</keyword>
<dbReference type="SUPFAM" id="SSF50729">
    <property type="entry name" value="PH domain-like"/>
    <property type="match status" value="1"/>
</dbReference>
<dbReference type="InterPro" id="IPR008936">
    <property type="entry name" value="Rho_GTPase_activation_prot"/>
</dbReference>
<dbReference type="OrthoDB" id="79452at2759"/>
<name>A0A5J5EXR1_9PEZI</name>
<organism evidence="7 8">
    <name type="scientific">Sphaerosporella brunnea</name>
    <dbReference type="NCBI Taxonomy" id="1250544"/>
    <lineage>
        <taxon>Eukaryota</taxon>
        <taxon>Fungi</taxon>
        <taxon>Dikarya</taxon>
        <taxon>Ascomycota</taxon>
        <taxon>Pezizomycotina</taxon>
        <taxon>Pezizomycetes</taxon>
        <taxon>Pezizales</taxon>
        <taxon>Pyronemataceae</taxon>
        <taxon>Sphaerosporella</taxon>
    </lineage>
</organism>
<dbReference type="Pfam" id="PF00620">
    <property type="entry name" value="RhoGAP"/>
    <property type="match status" value="1"/>
</dbReference>
<dbReference type="InterPro" id="IPR023578">
    <property type="entry name" value="Ras_GEF_dom_sf"/>
</dbReference>
<dbReference type="FunCoup" id="A0A5J5EXR1">
    <property type="interactions" value="521"/>
</dbReference>
<feature type="domain" description="Rho-GAP" evidence="6">
    <location>
        <begin position="795"/>
        <end position="985"/>
    </location>
</feature>
<dbReference type="InterPro" id="IPR050729">
    <property type="entry name" value="Rho-GAP"/>
</dbReference>
<comment type="caution">
    <text evidence="7">The sequence shown here is derived from an EMBL/GenBank/DDBJ whole genome shotgun (WGS) entry which is preliminary data.</text>
</comment>
<dbReference type="SUPFAM" id="SSF48366">
    <property type="entry name" value="Ras GEF"/>
    <property type="match status" value="1"/>
</dbReference>
<protein>
    <recommendedName>
        <fullName evidence="9">Rho GTPase activation protein</fullName>
    </recommendedName>
</protein>
<dbReference type="Gene3D" id="2.30.29.30">
    <property type="entry name" value="Pleckstrin-homology domain (PH domain)/Phosphotyrosine-binding domain (PTB)"/>
    <property type="match status" value="1"/>
</dbReference>
<dbReference type="InterPro" id="IPR000198">
    <property type="entry name" value="RhoGAP_dom"/>
</dbReference>
<evidence type="ECO:0000313" key="8">
    <source>
        <dbReference type="Proteomes" id="UP000326924"/>
    </source>
</evidence>
<evidence type="ECO:0000256" key="1">
    <source>
        <dbReference type="ARBA" id="ARBA00022468"/>
    </source>
</evidence>
<dbReference type="GO" id="GO:0007165">
    <property type="term" value="P:signal transduction"/>
    <property type="evidence" value="ECO:0007669"/>
    <property type="project" value="InterPro"/>
</dbReference>
<dbReference type="GO" id="GO:0005085">
    <property type="term" value="F:guanyl-nucleotide exchange factor activity"/>
    <property type="evidence" value="ECO:0007669"/>
    <property type="project" value="UniProtKB-KW"/>
</dbReference>
<dbReference type="PROSITE" id="PS50238">
    <property type="entry name" value="RHOGAP"/>
    <property type="match status" value="1"/>
</dbReference>
<evidence type="ECO:0000313" key="7">
    <source>
        <dbReference type="EMBL" id="KAA8907330.1"/>
    </source>
</evidence>
<dbReference type="Gene3D" id="1.10.555.10">
    <property type="entry name" value="Rho GTPase activation protein"/>
    <property type="match status" value="1"/>
</dbReference>
<dbReference type="Gene3D" id="1.20.870.10">
    <property type="entry name" value="Son of sevenless (SoS) protein Chain: S domain 1"/>
    <property type="match status" value="1"/>
</dbReference>
<dbReference type="PROSITE" id="PS50212">
    <property type="entry name" value="RASGEF_NTER"/>
    <property type="match status" value="1"/>
</dbReference>
<feature type="domain" description="N-terminal Ras-GEF" evidence="5">
    <location>
        <begin position="91"/>
        <end position="262"/>
    </location>
</feature>
<keyword evidence="1" id="KW-0343">GTPase activation</keyword>
<feature type="coiled-coil region" evidence="3">
    <location>
        <begin position="610"/>
        <end position="647"/>
    </location>
</feature>
<evidence type="ECO:0000256" key="2">
    <source>
        <dbReference type="PROSITE-ProRule" id="PRU00135"/>
    </source>
</evidence>
<proteinExistence type="predicted"/>
<dbReference type="SMART" id="SM00324">
    <property type="entry name" value="RhoGAP"/>
    <property type="match status" value="1"/>
</dbReference>
<evidence type="ECO:0008006" key="9">
    <source>
        <dbReference type="Google" id="ProtNLM"/>
    </source>
</evidence>
<dbReference type="InParanoid" id="A0A5J5EXR1"/>
<evidence type="ECO:0000256" key="4">
    <source>
        <dbReference type="SAM" id="MobiDB-lite"/>
    </source>
</evidence>
<dbReference type="InterPro" id="IPR000651">
    <property type="entry name" value="Ras-like_Gua-exchang_fac_N"/>
</dbReference>
<dbReference type="CDD" id="cd06224">
    <property type="entry name" value="REM"/>
    <property type="match status" value="1"/>
</dbReference>
<keyword evidence="8" id="KW-1185">Reference proteome</keyword>
<dbReference type="EMBL" id="VXIS01000080">
    <property type="protein sequence ID" value="KAA8907330.1"/>
    <property type="molecule type" value="Genomic_DNA"/>
</dbReference>